<evidence type="ECO:0000256" key="8">
    <source>
        <dbReference type="SAM" id="Phobius"/>
    </source>
</evidence>
<evidence type="ECO:0000256" key="2">
    <source>
        <dbReference type="ARBA" id="ARBA00007935"/>
    </source>
</evidence>
<evidence type="ECO:0000256" key="6">
    <source>
        <dbReference type="ARBA" id="ARBA00022989"/>
    </source>
</evidence>
<keyword evidence="7 8" id="KW-0472">Membrane</keyword>
<evidence type="ECO:0000256" key="1">
    <source>
        <dbReference type="ARBA" id="ARBA00004651"/>
    </source>
</evidence>
<comment type="subcellular location">
    <subcellularLocation>
        <location evidence="1">Cell membrane</location>
        <topology evidence="1">Multi-pass membrane protein</topology>
    </subcellularLocation>
</comment>
<dbReference type="PANTHER" id="PTHR30472">
    <property type="entry name" value="FERRIC ENTEROBACTIN TRANSPORT SYSTEM PERMEASE PROTEIN"/>
    <property type="match status" value="1"/>
</dbReference>
<keyword evidence="3" id="KW-0813">Transport</keyword>
<dbReference type="SUPFAM" id="SSF81345">
    <property type="entry name" value="ABC transporter involved in vitamin B12 uptake, BtuC"/>
    <property type="match status" value="1"/>
</dbReference>
<gene>
    <name evidence="9" type="ORF">Q8814_24380</name>
</gene>
<evidence type="ECO:0000256" key="4">
    <source>
        <dbReference type="ARBA" id="ARBA00022475"/>
    </source>
</evidence>
<dbReference type="EMBL" id="JAUZMZ010000254">
    <property type="protein sequence ID" value="MEE2035204.1"/>
    <property type="molecule type" value="Genomic_DNA"/>
</dbReference>
<feature type="transmembrane region" description="Helical" evidence="8">
    <location>
        <begin position="111"/>
        <end position="128"/>
    </location>
</feature>
<protein>
    <submittedName>
        <fullName evidence="9">Iron chelate uptake ABC transporter family permease subunit</fullName>
    </submittedName>
</protein>
<keyword evidence="10" id="KW-1185">Reference proteome</keyword>
<proteinExistence type="inferred from homology"/>
<reference evidence="9 10" key="1">
    <citation type="submission" date="2023-08" db="EMBL/GenBank/DDBJ databases">
        <authorList>
            <person name="Girao M."/>
            <person name="Carvalho M.F."/>
        </authorList>
    </citation>
    <scope>NUCLEOTIDE SEQUENCE [LARGE SCALE GENOMIC DNA]</scope>
    <source>
        <strain evidence="9 10">CC-R104</strain>
    </source>
</reference>
<dbReference type="Proteomes" id="UP001331936">
    <property type="component" value="Unassembled WGS sequence"/>
</dbReference>
<organism evidence="9 10">
    <name type="scientific">Rhodococcus chondri</name>
    <dbReference type="NCBI Taxonomy" id="3065941"/>
    <lineage>
        <taxon>Bacteria</taxon>
        <taxon>Bacillati</taxon>
        <taxon>Actinomycetota</taxon>
        <taxon>Actinomycetes</taxon>
        <taxon>Mycobacteriales</taxon>
        <taxon>Nocardiaceae</taxon>
        <taxon>Rhodococcus</taxon>
    </lineage>
</organism>
<keyword evidence="6 8" id="KW-1133">Transmembrane helix</keyword>
<keyword evidence="4" id="KW-1003">Cell membrane</keyword>
<evidence type="ECO:0000256" key="5">
    <source>
        <dbReference type="ARBA" id="ARBA00022692"/>
    </source>
</evidence>
<dbReference type="InterPro" id="IPR037294">
    <property type="entry name" value="ABC_BtuC-like"/>
</dbReference>
<evidence type="ECO:0000313" key="9">
    <source>
        <dbReference type="EMBL" id="MEE2035204.1"/>
    </source>
</evidence>
<dbReference type="InterPro" id="IPR000522">
    <property type="entry name" value="ABC_transptr_permease_BtuC"/>
</dbReference>
<evidence type="ECO:0000256" key="7">
    <source>
        <dbReference type="ARBA" id="ARBA00023136"/>
    </source>
</evidence>
<accession>A0ABU7K065</accession>
<comment type="similarity">
    <text evidence="2">Belongs to the binding-protein-dependent transport system permease family. FecCD subfamily.</text>
</comment>
<evidence type="ECO:0000313" key="10">
    <source>
        <dbReference type="Proteomes" id="UP001331936"/>
    </source>
</evidence>
<keyword evidence="5 8" id="KW-0812">Transmembrane</keyword>
<sequence length="129" mass="13127">MHVSTAVPARPAFRIGTVSVVWRGRMVAVCVLLALAAFLLMCVSLGRGDYPMSVPQVLEVLVGGGERLDRFIIVDLRLPRGVGALVVGAALAVAGAVTQSLSRNPLASPDILGITAGAGAAAVAVIVLT</sequence>
<feature type="transmembrane region" description="Helical" evidence="8">
    <location>
        <begin position="26"/>
        <end position="46"/>
    </location>
</feature>
<name>A0ABU7K065_9NOCA</name>
<dbReference type="PANTHER" id="PTHR30472:SF24">
    <property type="entry name" value="FERRIC ENTEROBACTIN TRANSPORT SYSTEM PERMEASE PROTEIN FEPG"/>
    <property type="match status" value="1"/>
</dbReference>
<dbReference type="Gene3D" id="1.10.3470.10">
    <property type="entry name" value="ABC transporter involved in vitamin B12 uptake, BtuC"/>
    <property type="match status" value="1"/>
</dbReference>
<comment type="caution">
    <text evidence="9">The sequence shown here is derived from an EMBL/GenBank/DDBJ whole genome shotgun (WGS) entry which is preliminary data.</text>
</comment>
<dbReference type="Pfam" id="PF01032">
    <property type="entry name" value="FecCD"/>
    <property type="match status" value="1"/>
</dbReference>
<evidence type="ECO:0000256" key="3">
    <source>
        <dbReference type="ARBA" id="ARBA00022448"/>
    </source>
</evidence>
<feature type="non-terminal residue" evidence="9">
    <location>
        <position position="129"/>
    </location>
</feature>